<sequence>MIILTLLAQNKTPIDDWGPSVGWLQGLGKLGDIVSMNLGGKHPCGAIDKLNMAMSTIVGLLTIIAGLYFVFLLFGGALAWLSAGGDKMATENAQKRITHGLVGLVIIIAGIFLIDLVSKILGLDILNPGKFIDPSCASSVTLQ</sequence>
<evidence type="ECO:0000313" key="2">
    <source>
        <dbReference type="EMBL" id="PIU03480.1"/>
    </source>
</evidence>
<dbReference type="Proteomes" id="UP000228996">
    <property type="component" value="Unassembled WGS sequence"/>
</dbReference>
<dbReference type="AlphaFoldDB" id="A0A2M6XCU1"/>
<comment type="caution">
    <text evidence="2">The sequence shown here is derived from an EMBL/GenBank/DDBJ whole genome shotgun (WGS) entry which is preliminary data.</text>
</comment>
<reference evidence="3" key="1">
    <citation type="submission" date="2017-09" db="EMBL/GenBank/DDBJ databases">
        <title>Depth-based differentiation of microbial function through sediment-hosted aquifers and enrichment of novel symbionts in the deep terrestrial subsurface.</title>
        <authorList>
            <person name="Probst A.J."/>
            <person name="Ladd B."/>
            <person name="Jarett J.K."/>
            <person name="Geller-Mcgrath D.E."/>
            <person name="Sieber C.M.K."/>
            <person name="Emerson J.B."/>
            <person name="Anantharaman K."/>
            <person name="Thomas B.C."/>
            <person name="Malmstrom R."/>
            <person name="Stieglmeier M."/>
            <person name="Klingl A."/>
            <person name="Woyke T."/>
            <person name="Ryan C.M."/>
            <person name="Banfield J.F."/>
        </authorList>
    </citation>
    <scope>NUCLEOTIDE SEQUENCE [LARGE SCALE GENOMIC DNA]</scope>
</reference>
<feature type="transmembrane region" description="Helical" evidence="1">
    <location>
        <begin position="101"/>
        <end position="121"/>
    </location>
</feature>
<proteinExistence type="predicted"/>
<organism evidence="2 3">
    <name type="scientific">Candidatus Shapirobacteria bacterium CG08_land_8_20_14_0_20_39_18</name>
    <dbReference type="NCBI Taxonomy" id="1974883"/>
    <lineage>
        <taxon>Bacteria</taxon>
        <taxon>Candidatus Shapironibacteriota</taxon>
    </lineage>
</organism>
<keyword evidence="1" id="KW-0472">Membrane</keyword>
<name>A0A2M6XCU1_9BACT</name>
<evidence type="ECO:0000256" key="1">
    <source>
        <dbReference type="SAM" id="Phobius"/>
    </source>
</evidence>
<keyword evidence="1" id="KW-1133">Transmembrane helix</keyword>
<keyword evidence="1" id="KW-0812">Transmembrane</keyword>
<gene>
    <name evidence="2" type="ORF">COT44_03480</name>
</gene>
<feature type="transmembrane region" description="Helical" evidence="1">
    <location>
        <begin position="57"/>
        <end position="81"/>
    </location>
</feature>
<protein>
    <submittedName>
        <fullName evidence="2">Uncharacterized protein</fullName>
    </submittedName>
</protein>
<evidence type="ECO:0000313" key="3">
    <source>
        <dbReference type="Proteomes" id="UP000228996"/>
    </source>
</evidence>
<dbReference type="EMBL" id="PEYO01000017">
    <property type="protein sequence ID" value="PIU03480.1"/>
    <property type="molecule type" value="Genomic_DNA"/>
</dbReference>
<accession>A0A2M6XCU1</accession>